<dbReference type="EMBL" id="CP022983">
    <property type="protein sequence ID" value="ASV69097.1"/>
    <property type="molecule type" value="Genomic_DNA"/>
</dbReference>
<dbReference type="Proteomes" id="UP000215137">
    <property type="component" value="Chromosome"/>
</dbReference>
<sequence>MNLLDKYIVFRCRQEEYAITIDQVIAIERAEGFTSVPQLPHYVKGMIRSRGHLVPVLDIEMIFYDRAIEESNDRRIIIIQGEEFEYGLLVAETKEIIDIAEGLIEKPGLLLHIRLDYLKGIANFKNRLISIIDSHRFLSSLDGNVSIAEYITESKEAEAAL</sequence>
<reference evidence="2 3" key="1">
    <citation type="submission" date="2017-08" db="EMBL/GenBank/DDBJ databases">
        <title>Complete Genome Sequence of Bacillus kochii Oregon-R-modENCODE STRAIN BDGP4, isolated from Drosophila melanogaster gut.</title>
        <authorList>
            <person name="Wan K.H."/>
            <person name="Yu C."/>
            <person name="Park S."/>
            <person name="Hammonds A.S."/>
            <person name="Booth B.W."/>
            <person name="Celniker S.E."/>
        </authorList>
    </citation>
    <scope>NUCLEOTIDE SEQUENCE [LARGE SCALE GENOMIC DNA]</scope>
    <source>
        <strain evidence="2 3">BDGP4</strain>
    </source>
</reference>
<dbReference type="InterPro" id="IPR039315">
    <property type="entry name" value="CheW"/>
</dbReference>
<evidence type="ECO:0000313" key="2">
    <source>
        <dbReference type="EMBL" id="ASV69097.1"/>
    </source>
</evidence>
<dbReference type="SUPFAM" id="SSF50341">
    <property type="entry name" value="CheW-like"/>
    <property type="match status" value="1"/>
</dbReference>
<accession>A0A248TLL1</accession>
<feature type="domain" description="CheW-like" evidence="1">
    <location>
        <begin position="4"/>
        <end position="143"/>
    </location>
</feature>
<dbReference type="Gene3D" id="2.40.50.180">
    <property type="entry name" value="CheA-289, Domain 4"/>
    <property type="match status" value="1"/>
</dbReference>
<dbReference type="Pfam" id="PF01584">
    <property type="entry name" value="CheW"/>
    <property type="match status" value="1"/>
</dbReference>
<evidence type="ECO:0000259" key="1">
    <source>
        <dbReference type="PROSITE" id="PS50851"/>
    </source>
</evidence>
<dbReference type="GO" id="GO:0006935">
    <property type="term" value="P:chemotaxis"/>
    <property type="evidence" value="ECO:0007669"/>
    <property type="project" value="InterPro"/>
</dbReference>
<dbReference type="GO" id="GO:0005829">
    <property type="term" value="C:cytosol"/>
    <property type="evidence" value="ECO:0007669"/>
    <property type="project" value="TreeGrafter"/>
</dbReference>
<dbReference type="PROSITE" id="PS50851">
    <property type="entry name" value="CHEW"/>
    <property type="match status" value="1"/>
</dbReference>
<dbReference type="SMART" id="SM00260">
    <property type="entry name" value="CheW"/>
    <property type="match status" value="1"/>
</dbReference>
<gene>
    <name evidence="2" type="ORF">CKF48_18400</name>
</gene>
<dbReference type="InterPro" id="IPR036061">
    <property type="entry name" value="CheW-like_dom_sf"/>
</dbReference>
<dbReference type="AlphaFoldDB" id="A0A248TLL1"/>
<keyword evidence="3" id="KW-1185">Reference proteome</keyword>
<name>A0A248TLL1_9BACI</name>
<proteinExistence type="predicted"/>
<dbReference type="PANTHER" id="PTHR22617">
    <property type="entry name" value="CHEMOTAXIS SENSOR HISTIDINE KINASE-RELATED"/>
    <property type="match status" value="1"/>
</dbReference>
<protein>
    <recommendedName>
        <fullName evidence="1">CheW-like domain-containing protein</fullName>
    </recommendedName>
</protein>
<dbReference type="PANTHER" id="PTHR22617:SF23">
    <property type="entry name" value="CHEMOTAXIS PROTEIN CHEW"/>
    <property type="match status" value="1"/>
</dbReference>
<organism evidence="2 3">
    <name type="scientific">Cytobacillus kochii</name>
    <dbReference type="NCBI Taxonomy" id="859143"/>
    <lineage>
        <taxon>Bacteria</taxon>
        <taxon>Bacillati</taxon>
        <taxon>Bacillota</taxon>
        <taxon>Bacilli</taxon>
        <taxon>Bacillales</taxon>
        <taxon>Bacillaceae</taxon>
        <taxon>Cytobacillus</taxon>
    </lineage>
</organism>
<dbReference type="KEGG" id="bko:CKF48_18400"/>
<dbReference type="GO" id="GO:0007165">
    <property type="term" value="P:signal transduction"/>
    <property type="evidence" value="ECO:0007669"/>
    <property type="project" value="InterPro"/>
</dbReference>
<dbReference type="InterPro" id="IPR002545">
    <property type="entry name" value="CheW-lke_dom"/>
</dbReference>
<evidence type="ECO:0000313" key="3">
    <source>
        <dbReference type="Proteomes" id="UP000215137"/>
    </source>
</evidence>
<dbReference type="Gene3D" id="2.30.30.40">
    <property type="entry name" value="SH3 Domains"/>
    <property type="match status" value="1"/>
</dbReference>